<feature type="binding site" evidence="4">
    <location>
        <position position="105"/>
    </location>
    <ligand>
        <name>NAD(+)</name>
        <dbReference type="ChEBI" id="CHEBI:57540"/>
    </ligand>
</feature>
<dbReference type="PANTHER" id="PTHR11085">
    <property type="entry name" value="NAD-DEPENDENT PROTEIN DEACYLASE SIRTUIN-5, MITOCHONDRIAL-RELATED"/>
    <property type="match status" value="1"/>
</dbReference>
<dbReference type="EMBL" id="DWZA01000084">
    <property type="protein sequence ID" value="HJA71791.1"/>
    <property type="molecule type" value="Genomic_DNA"/>
</dbReference>
<keyword evidence="1 4" id="KW-0963">Cytoplasm</keyword>
<feature type="binding site" evidence="4">
    <location>
        <position position="105"/>
    </location>
    <ligand>
        <name>nicotinamide</name>
        <dbReference type="ChEBI" id="CHEBI:17154"/>
    </ligand>
</feature>
<dbReference type="InterPro" id="IPR050134">
    <property type="entry name" value="NAD-dep_sirtuin_deacylases"/>
</dbReference>
<keyword evidence="4 5" id="KW-0479">Metal-binding</keyword>
<comment type="subcellular location">
    <subcellularLocation>
        <location evidence="4">Cytoplasm</location>
    </subcellularLocation>
</comment>
<keyword evidence="4 5" id="KW-0862">Zinc</keyword>
<evidence type="ECO:0000313" key="8">
    <source>
        <dbReference type="Proteomes" id="UP000823900"/>
    </source>
</evidence>
<dbReference type="PANTHER" id="PTHR11085:SF4">
    <property type="entry name" value="NAD-DEPENDENT PROTEIN DEACYLASE"/>
    <property type="match status" value="1"/>
</dbReference>
<feature type="active site" description="Proton acceptor" evidence="4 5">
    <location>
        <position position="120"/>
    </location>
</feature>
<evidence type="ECO:0000256" key="4">
    <source>
        <dbReference type="HAMAP-Rule" id="MF_01968"/>
    </source>
</evidence>
<comment type="cofactor">
    <cofactor evidence="4">
        <name>Zn(2+)</name>
        <dbReference type="ChEBI" id="CHEBI:29105"/>
    </cofactor>
    <text evidence="4">Binds 1 zinc ion per subunit.</text>
</comment>
<dbReference type="EC" id="2.3.1.286" evidence="4"/>
<organism evidence="7 8">
    <name type="scientific">Candidatus Lachnoclostridium stercoravium</name>
    <dbReference type="NCBI Taxonomy" id="2838633"/>
    <lineage>
        <taxon>Bacteria</taxon>
        <taxon>Bacillati</taxon>
        <taxon>Bacillota</taxon>
        <taxon>Clostridia</taxon>
        <taxon>Lachnospirales</taxon>
        <taxon>Lachnospiraceae</taxon>
    </lineage>
</organism>
<dbReference type="InterPro" id="IPR026591">
    <property type="entry name" value="Sirtuin_cat_small_dom_sf"/>
</dbReference>
<keyword evidence="2 4" id="KW-0808">Transferase</keyword>
<feature type="binding site" evidence="4">
    <location>
        <position position="34"/>
    </location>
    <ligand>
        <name>nicotinamide</name>
        <dbReference type="ChEBI" id="CHEBI:17154"/>
    </ligand>
</feature>
<dbReference type="AlphaFoldDB" id="A0A9D2HHK0"/>
<dbReference type="GO" id="GO:0005737">
    <property type="term" value="C:cytoplasm"/>
    <property type="evidence" value="ECO:0007669"/>
    <property type="project" value="UniProtKB-SubCell"/>
</dbReference>
<feature type="binding site" evidence="4">
    <location>
        <position position="189"/>
    </location>
    <ligand>
        <name>NAD(+)</name>
        <dbReference type="ChEBI" id="CHEBI:57540"/>
    </ligand>
</feature>
<evidence type="ECO:0000259" key="6">
    <source>
        <dbReference type="PROSITE" id="PS50305"/>
    </source>
</evidence>
<feature type="binding site" evidence="4">
    <location>
        <position position="230"/>
    </location>
    <ligand>
        <name>NAD(+)</name>
        <dbReference type="ChEBI" id="CHEBI:57540"/>
    </ligand>
</feature>
<evidence type="ECO:0000313" key="7">
    <source>
        <dbReference type="EMBL" id="HJA71791.1"/>
    </source>
</evidence>
<proteinExistence type="inferred from homology"/>
<dbReference type="InterPro" id="IPR029035">
    <property type="entry name" value="DHS-like_NAD/FAD-binding_dom"/>
</dbReference>
<feature type="binding site" evidence="4">
    <location>
        <position position="27"/>
    </location>
    <ligand>
        <name>NAD(+)</name>
        <dbReference type="ChEBI" id="CHEBI:57540"/>
    </ligand>
</feature>
<feature type="binding site" evidence="4">
    <location>
        <position position="120"/>
    </location>
    <ligand>
        <name>NAD(+)</name>
        <dbReference type="ChEBI" id="CHEBI:57540"/>
    </ligand>
</feature>
<feature type="binding site" evidence="4">
    <location>
        <position position="104"/>
    </location>
    <ligand>
        <name>NAD(+)</name>
        <dbReference type="ChEBI" id="CHEBI:57540"/>
    </ligand>
</feature>
<dbReference type="InterPro" id="IPR003000">
    <property type="entry name" value="Sirtuin"/>
</dbReference>
<dbReference type="GO" id="GO:0070403">
    <property type="term" value="F:NAD+ binding"/>
    <property type="evidence" value="ECO:0007669"/>
    <property type="project" value="UniProtKB-UniRule"/>
</dbReference>
<feature type="binding site" evidence="4 5">
    <location>
        <position position="131"/>
    </location>
    <ligand>
        <name>Zn(2+)</name>
        <dbReference type="ChEBI" id="CHEBI:29105"/>
    </ligand>
</feature>
<accession>A0A9D2HHK0</accession>
<comment type="function">
    <text evidence="4">NAD-dependent protein deacetylase which modulates the activities of several enzymes which are inactive in their acetylated form.</text>
</comment>
<feature type="binding site" evidence="4 5">
    <location>
        <position position="151"/>
    </location>
    <ligand>
        <name>Zn(2+)</name>
        <dbReference type="ChEBI" id="CHEBI:29105"/>
    </ligand>
</feature>
<dbReference type="NCBIfam" id="NF001753">
    <property type="entry name" value="PRK00481.1-3"/>
    <property type="match status" value="1"/>
</dbReference>
<comment type="similarity">
    <text evidence="4">Belongs to the sirtuin family. Class U subfamily.</text>
</comment>
<feature type="binding site" evidence="4 5">
    <location>
        <position position="149"/>
    </location>
    <ligand>
        <name>Zn(2+)</name>
        <dbReference type="ChEBI" id="CHEBI:29105"/>
    </ligand>
</feature>
<reference evidence="7" key="2">
    <citation type="submission" date="2021-04" db="EMBL/GenBank/DDBJ databases">
        <authorList>
            <person name="Gilroy R."/>
        </authorList>
    </citation>
    <scope>NUCLEOTIDE SEQUENCE</scope>
    <source>
        <strain evidence="7">CHK178-16964</strain>
    </source>
</reference>
<dbReference type="Pfam" id="PF02146">
    <property type="entry name" value="SIR2"/>
    <property type="match status" value="1"/>
</dbReference>
<protein>
    <recommendedName>
        <fullName evidence="4">NAD-dependent protein deacetylase</fullName>
        <ecNumber evidence="4">2.3.1.286</ecNumber>
    </recommendedName>
    <alternativeName>
        <fullName evidence="4">Regulatory protein SIR2 homolog</fullName>
    </alternativeName>
</protein>
<dbReference type="GO" id="GO:0017136">
    <property type="term" value="F:histone deacetylase activity, NAD-dependent"/>
    <property type="evidence" value="ECO:0007669"/>
    <property type="project" value="TreeGrafter"/>
</dbReference>
<feature type="binding site" evidence="4">
    <location>
        <position position="102"/>
    </location>
    <ligand>
        <name>NAD(+)</name>
        <dbReference type="ChEBI" id="CHEBI:57540"/>
    </ligand>
</feature>
<dbReference type="PROSITE" id="PS50305">
    <property type="entry name" value="SIRTUIN"/>
    <property type="match status" value="1"/>
</dbReference>
<dbReference type="Proteomes" id="UP000823900">
    <property type="component" value="Unassembled WGS sequence"/>
</dbReference>
<feature type="binding site" evidence="4">
    <location>
        <position position="212"/>
    </location>
    <ligand>
        <name>NAD(+)</name>
        <dbReference type="ChEBI" id="CHEBI:57540"/>
    </ligand>
</feature>
<dbReference type="InterPro" id="IPR028628">
    <property type="entry name" value="Sirtuin_class_U"/>
</dbReference>
<dbReference type="Gene3D" id="3.40.50.1220">
    <property type="entry name" value="TPP-binding domain"/>
    <property type="match status" value="1"/>
</dbReference>
<evidence type="ECO:0000256" key="5">
    <source>
        <dbReference type="PROSITE-ProRule" id="PRU00236"/>
    </source>
</evidence>
<evidence type="ECO:0000256" key="3">
    <source>
        <dbReference type="ARBA" id="ARBA00023027"/>
    </source>
</evidence>
<feature type="binding site" evidence="4">
    <location>
        <position position="104"/>
    </location>
    <ligand>
        <name>nicotinamide</name>
        <dbReference type="ChEBI" id="CHEBI:17154"/>
    </ligand>
</feature>
<feature type="binding site" evidence="4">
    <location>
        <position position="23"/>
    </location>
    <ligand>
        <name>NAD(+)</name>
        <dbReference type="ChEBI" id="CHEBI:57540"/>
    </ligand>
</feature>
<dbReference type="NCBIfam" id="NF001752">
    <property type="entry name" value="PRK00481.1-1"/>
    <property type="match status" value="1"/>
</dbReference>
<dbReference type="HAMAP" id="MF_01968">
    <property type="entry name" value="Sirtuin_ClassU"/>
    <property type="match status" value="1"/>
</dbReference>
<feature type="binding site" evidence="4">
    <location>
        <position position="190"/>
    </location>
    <ligand>
        <name>NAD(+)</name>
        <dbReference type="ChEBI" id="CHEBI:57540"/>
    </ligand>
</feature>
<feature type="binding site" evidence="4">
    <location>
        <position position="35"/>
    </location>
    <ligand>
        <name>NAD(+)</name>
        <dbReference type="ChEBI" id="CHEBI:57540"/>
    </ligand>
</feature>
<comment type="catalytic activity">
    <reaction evidence="4">
        <text>N(6)-acetyl-L-lysyl-[protein] + NAD(+) + H2O = 2''-O-acetyl-ADP-D-ribose + nicotinamide + L-lysyl-[protein]</text>
        <dbReference type="Rhea" id="RHEA:43636"/>
        <dbReference type="Rhea" id="RHEA-COMP:9752"/>
        <dbReference type="Rhea" id="RHEA-COMP:10731"/>
        <dbReference type="ChEBI" id="CHEBI:15377"/>
        <dbReference type="ChEBI" id="CHEBI:17154"/>
        <dbReference type="ChEBI" id="CHEBI:29969"/>
        <dbReference type="ChEBI" id="CHEBI:57540"/>
        <dbReference type="ChEBI" id="CHEBI:61930"/>
        <dbReference type="ChEBI" id="CHEBI:83767"/>
        <dbReference type="EC" id="2.3.1.286"/>
    </reaction>
</comment>
<dbReference type="GO" id="GO:0008270">
    <property type="term" value="F:zinc ion binding"/>
    <property type="evidence" value="ECO:0007669"/>
    <property type="project" value="UniProtKB-UniRule"/>
</dbReference>
<name>A0A9D2HHK0_9FIRM</name>
<dbReference type="InterPro" id="IPR026590">
    <property type="entry name" value="Ssirtuin_cat_dom"/>
</dbReference>
<dbReference type="SUPFAM" id="SSF52467">
    <property type="entry name" value="DHS-like NAD/FAD-binding domain"/>
    <property type="match status" value="1"/>
</dbReference>
<feature type="binding site" evidence="4 5">
    <location>
        <position position="128"/>
    </location>
    <ligand>
        <name>Zn(2+)</name>
        <dbReference type="ChEBI" id="CHEBI:29105"/>
    </ligand>
</feature>
<dbReference type="Gene3D" id="3.30.1600.10">
    <property type="entry name" value="SIR2/SIRT2 'Small Domain"/>
    <property type="match status" value="1"/>
</dbReference>
<feature type="binding site" evidence="4">
    <location>
        <position position="34"/>
    </location>
    <ligand>
        <name>NAD(+)</name>
        <dbReference type="ChEBI" id="CHEBI:57540"/>
    </ligand>
</feature>
<feature type="domain" description="Deacetylase sirtuin-type" evidence="6">
    <location>
        <begin position="1"/>
        <end position="245"/>
    </location>
</feature>
<evidence type="ECO:0000256" key="1">
    <source>
        <dbReference type="ARBA" id="ARBA00022490"/>
    </source>
</evidence>
<keyword evidence="3 4" id="KW-0520">NAD</keyword>
<comment type="caution">
    <text evidence="4">Lacks conserved residue(s) required for the propagation of feature annotation.</text>
</comment>
<evidence type="ECO:0000256" key="2">
    <source>
        <dbReference type="ARBA" id="ARBA00022679"/>
    </source>
</evidence>
<gene>
    <name evidence="4" type="primary">cobB</name>
    <name evidence="7" type="ORF">IAA07_09500</name>
</gene>
<reference evidence="7" key="1">
    <citation type="journal article" date="2021" name="PeerJ">
        <title>Extensive microbial diversity within the chicken gut microbiome revealed by metagenomics and culture.</title>
        <authorList>
            <person name="Gilroy R."/>
            <person name="Ravi A."/>
            <person name="Getino M."/>
            <person name="Pursley I."/>
            <person name="Horton D.L."/>
            <person name="Alikhan N.F."/>
            <person name="Baker D."/>
            <person name="Gharbi K."/>
            <person name="Hall N."/>
            <person name="Watson M."/>
            <person name="Adriaenssens E.M."/>
            <person name="Foster-Nyarko E."/>
            <person name="Jarju S."/>
            <person name="Secka A."/>
            <person name="Antonio M."/>
            <person name="Oren A."/>
            <person name="Chaudhuri R.R."/>
            <person name="La Ragione R."/>
            <person name="Hildebrand F."/>
            <person name="Pallen M.J."/>
        </authorList>
    </citation>
    <scope>NUCLEOTIDE SEQUENCE</scope>
    <source>
        <strain evidence="7">CHK178-16964</strain>
    </source>
</reference>
<comment type="caution">
    <text evidence="7">The sequence shown here is derived from an EMBL/GenBank/DDBJ whole genome shotgun (WGS) entry which is preliminary data.</text>
</comment>
<sequence length="245" mass="27217">MEGIELLKKWIDESDNIVFFGGAGVSTESGIPDFRSVDGLYNQQYDYPPETILSHTFYMRKPEEFYRFYRNKMIAKDVKPNRAHLALAKLEAEGKLRAVITQNIDGLHQAAGSREVLELHGSVLRNYCTRCGRFYGLDAITGSEGVPVCSCGGTIKPDVVLYEEGLDQETLQKSVDYISRADVLIIGGTSLTVYPAAGLIDYYRGRKLVLINKDVTPLDKRADLVITGKIGEVLGEVCGINQEEK</sequence>